<dbReference type="EMBL" id="LT553587">
    <property type="protein sequence ID" value="SAM01689.1"/>
    <property type="molecule type" value="Genomic_DNA"/>
</dbReference>
<dbReference type="OrthoDB" id="6423603at2759"/>
<dbReference type="InterPro" id="IPR023393">
    <property type="entry name" value="START-like_dom_sf"/>
</dbReference>
<protein>
    <recommendedName>
        <fullName evidence="2">DUF3074 domain-containing protein</fullName>
    </recommendedName>
</protein>
<dbReference type="AlphaFoldDB" id="A0A163M6B7"/>
<proteinExistence type="predicted"/>
<dbReference type="SUPFAM" id="SSF55961">
    <property type="entry name" value="Bet v1-like"/>
    <property type="match status" value="1"/>
</dbReference>
<dbReference type="Gene3D" id="3.30.530.20">
    <property type="match status" value="1"/>
</dbReference>
<dbReference type="InterPro" id="IPR024500">
    <property type="entry name" value="DUF3074"/>
</dbReference>
<dbReference type="PANTHER" id="PTHR40370">
    <property type="entry name" value="EXPRESSED PROTEIN"/>
    <property type="match status" value="1"/>
</dbReference>
<organism evidence="3">
    <name type="scientific">Absidia glauca</name>
    <name type="common">Pin mould</name>
    <dbReference type="NCBI Taxonomy" id="4829"/>
    <lineage>
        <taxon>Eukaryota</taxon>
        <taxon>Fungi</taxon>
        <taxon>Fungi incertae sedis</taxon>
        <taxon>Mucoromycota</taxon>
        <taxon>Mucoromycotina</taxon>
        <taxon>Mucoromycetes</taxon>
        <taxon>Mucorales</taxon>
        <taxon>Cunninghamellaceae</taxon>
        <taxon>Absidia</taxon>
    </lineage>
</organism>
<sequence>MVPHVSTFGYFQSSLYKRSKQWSSRHRHRRSGSNVERKTNAVKGALPFVPLRSSFVVIVAVRSVMPNADEKKKTGSAFEKNGAKSQPIFGFSYVSSLFPGIFPMIASINETALANMDKATLKVYLNALFEQALDVIKLSSEWPIVGYRQNVTTRRRKRLSEKTPMLPLPPTSSSMQQQLSSATSDHYYIQRQSEHADITYDQFRQVLLESHSMNEPKYVDLLVEAKELNSLLKKTDTKGDDSIEAGIYWLGFKASVASPREFVELVATKEFNDSDNPYRSFLVVSVPVDTSDYTRKGHVRGKYLSWEYVCEKASATTSTDKGCDQNATIRGKDGKVVVEWICVQQSSAGGWVPGVLSDWVATKEFHKDVAGLVDYVKYKQI</sequence>
<feature type="region of interest" description="Disordered" evidence="1">
    <location>
        <begin position="156"/>
        <end position="176"/>
    </location>
</feature>
<evidence type="ECO:0000256" key="1">
    <source>
        <dbReference type="SAM" id="MobiDB-lite"/>
    </source>
</evidence>
<evidence type="ECO:0000259" key="2">
    <source>
        <dbReference type="Pfam" id="PF11274"/>
    </source>
</evidence>
<accession>A0A163M6B7</accession>
<dbReference type="PANTHER" id="PTHR40370:SF1">
    <property type="entry name" value="DUF3074 DOMAIN-CONTAINING PROTEIN"/>
    <property type="match status" value="1"/>
</dbReference>
<dbReference type="InParanoid" id="A0A163M6B7"/>
<name>A0A163M6B7_ABSGL</name>
<dbReference type="Proteomes" id="UP000078561">
    <property type="component" value="Unassembled WGS sequence"/>
</dbReference>
<dbReference type="Pfam" id="PF11274">
    <property type="entry name" value="DUF3074"/>
    <property type="match status" value="1"/>
</dbReference>
<keyword evidence="4" id="KW-1185">Reference proteome</keyword>
<gene>
    <name evidence="3" type="primary">ABSGL_07438.1 scaffold 8890</name>
</gene>
<evidence type="ECO:0000313" key="3">
    <source>
        <dbReference type="EMBL" id="SAM01689.1"/>
    </source>
</evidence>
<reference evidence="3" key="1">
    <citation type="submission" date="2016-04" db="EMBL/GenBank/DDBJ databases">
        <authorList>
            <person name="Evans L.H."/>
            <person name="Alamgir A."/>
            <person name="Owens N."/>
            <person name="Weber N.D."/>
            <person name="Virtaneva K."/>
            <person name="Barbian K."/>
            <person name="Babar A."/>
            <person name="Rosenke K."/>
        </authorList>
    </citation>
    <scope>NUCLEOTIDE SEQUENCE [LARGE SCALE GENOMIC DNA]</scope>
    <source>
        <strain evidence="3">CBS 101.48</strain>
    </source>
</reference>
<evidence type="ECO:0000313" key="4">
    <source>
        <dbReference type="Proteomes" id="UP000078561"/>
    </source>
</evidence>
<feature type="domain" description="DUF3074" evidence="2">
    <location>
        <begin position="190"/>
        <end position="376"/>
    </location>
</feature>